<dbReference type="AlphaFoldDB" id="A0A9D3Z3P7"/>
<dbReference type="PANTHER" id="PTHR34605">
    <property type="entry name" value="PHAGE_INTEGRASE DOMAIN-CONTAINING PROTEIN"/>
    <property type="match status" value="1"/>
</dbReference>
<dbReference type="Gene3D" id="1.10.443.10">
    <property type="entry name" value="Intergrase catalytic core"/>
    <property type="match status" value="1"/>
</dbReference>
<gene>
    <name evidence="3" type="ORF">DPMN_070783</name>
</gene>
<keyword evidence="4" id="KW-1185">Reference proteome</keyword>
<keyword evidence="2" id="KW-0812">Transmembrane</keyword>
<dbReference type="Proteomes" id="UP000828390">
    <property type="component" value="Unassembled WGS sequence"/>
</dbReference>
<proteinExistence type="predicted"/>
<evidence type="ECO:0000256" key="2">
    <source>
        <dbReference type="SAM" id="Phobius"/>
    </source>
</evidence>
<evidence type="ECO:0000313" key="4">
    <source>
        <dbReference type="Proteomes" id="UP000828390"/>
    </source>
</evidence>
<reference evidence="3" key="2">
    <citation type="submission" date="2020-11" db="EMBL/GenBank/DDBJ databases">
        <authorList>
            <person name="McCartney M.A."/>
            <person name="Auch B."/>
            <person name="Kono T."/>
            <person name="Mallez S."/>
            <person name="Becker A."/>
            <person name="Gohl D.M."/>
            <person name="Silverstein K.A.T."/>
            <person name="Koren S."/>
            <person name="Bechman K.B."/>
            <person name="Herman A."/>
            <person name="Abrahante J.E."/>
            <person name="Garbe J."/>
        </authorList>
    </citation>
    <scope>NUCLEOTIDE SEQUENCE</scope>
    <source>
        <strain evidence="3">Duluth1</strain>
        <tissue evidence="3">Whole animal</tissue>
    </source>
</reference>
<organism evidence="3 4">
    <name type="scientific">Dreissena polymorpha</name>
    <name type="common">Zebra mussel</name>
    <name type="synonym">Mytilus polymorpha</name>
    <dbReference type="NCBI Taxonomy" id="45954"/>
    <lineage>
        <taxon>Eukaryota</taxon>
        <taxon>Metazoa</taxon>
        <taxon>Spiralia</taxon>
        <taxon>Lophotrochozoa</taxon>
        <taxon>Mollusca</taxon>
        <taxon>Bivalvia</taxon>
        <taxon>Autobranchia</taxon>
        <taxon>Heteroconchia</taxon>
        <taxon>Euheterodonta</taxon>
        <taxon>Imparidentia</taxon>
        <taxon>Neoheterodontei</taxon>
        <taxon>Myida</taxon>
        <taxon>Dreissenoidea</taxon>
        <taxon>Dreissenidae</taxon>
        <taxon>Dreissena</taxon>
    </lineage>
</organism>
<evidence type="ECO:0000256" key="1">
    <source>
        <dbReference type="ARBA" id="ARBA00023172"/>
    </source>
</evidence>
<evidence type="ECO:0000313" key="3">
    <source>
        <dbReference type="EMBL" id="KAH3711279.1"/>
    </source>
</evidence>
<keyword evidence="1" id="KW-0233">DNA recombination</keyword>
<dbReference type="InterPro" id="IPR052925">
    <property type="entry name" value="Phage_Integrase-like_Recomb"/>
</dbReference>
<protein>
    <submittedName>
        <fullName evidence="3">Uncharacterized protein</fullName>
    </submittedName>
</protein>
<dbReference type="GO" id="GO:0015074">
    <property type="term" value="P:DNA integration"/>
    <property type="evidence" value="ECO:0007669"/>
    <property type="project" value="InterPro"/>
</dbReference>
<dbReference type="GO" id="GO:0006310">
    <property type="term" value="P:DNA recombination"/>
    <property type="evidence" value="ECO:0007669"/>
    <property type="project" value="UniProtKB-KW"/>
</dbReference>
<keyword evidence="2" id="KW-0472">Membrane</keyword>
<dbReference type="InterPro" id="IPR013762">
    <property type="entry name" value="Integrase-like_cat_sf"/>
</dbReference>
<dbReference type="SUPFAM" id="SSF56349">
    <property type="entry name" value="DNA breaking-rejoining enzymes"/>
    <property type="match status" value="1"/>
</dbReference>
<accession>A0A9D3Z3P7</accession>
<feature type="transmembrane region" description="Helical" evidence="2">
    <location>
        <begin position="33"/>
        <end position="51"/>
    </location>
</feature>
<sequence>MGINNDRRRPITSEILFKVIQQLPNVCYNSYEATLFAAIFSLVYFGLFRISELVSPKRPEMYNQIRTSDVELSFDQSYISIRIAKSKTLQHNASKIGGINMSCPENARLSGYVTGRSCSILS</sequence>
<dbReference type="EMBL" id="JAIWYP010000014">
    <property type="protein sequence ID" value="KAH3711279.1"/>
    <property type="molecule type" value="Genomic_DNA"/>
</dbReference>
<reference evidence="3" key="1">
    <citation type="journal article" date="2019" name="bioRxiv">
        <title>The Genome of the Zebra Mussel, Dreissena polymorpha: A Resource for Invasive Species Research.</title>
        <authorList>
            <person name="McCartney M.A."/>
            <person name="Auch B."/>
            <person name="Kono T."/>
            <person name="Mallez S."/>
            <person name="Zhang Y."/>
            <person name="Obille A."/>
            <person name="Becker A."/>
            <person name="Abrahante J.E."/>
            <person name="Garbe J."/>
            <person name="Badalamenti J.P."/>
            <person name="Herman A."/>
            <person name="Mangelson H."/>
            <person name="Liachko I."/>
            <person name="Sullivan S."/>
            <person name="Sone E.D."/>
            <person name="Koren S."/>
            <person name="Silverstein K.A.T."/>
            <person name="Beckman K.B."/>
            <person name="Gohl D.M."/>
        </authorList>
    </citation>
    <scope>NUCLEOTIDE SEQUENCE</scope>
    <source>
        <strain evidence="3">Duluth1</strain>
        <tissue evidence="3">Whole animal</tissue>
    </source>
</reference>
<name>A0A9D3Z3P7_DREPO</name>
<dbReference type="PANTHER" id="PTHR34605:SF3">
    <property type="entry name" value="P CELL-TYPE AGGLUTINATION PROTEIN MAP4-LIKE-RELATED"/>
    <property type="match status" value="1"/>
</dbReference>
<keyword evidence="2" id="KW-1133">Transmembrane helix</keyword>
<dbReference type="InterPro" id="IPR011010">
    <property type="entry name" value="DNA_brk_join_enz"/>
</dbReference>
<dbReference type="GO" id="GO:0003677">
    <property type="term" value="F:DNA binding"/>
    <property type="evidence" value="ECO:0007669"/>
    <property type="project" value="InterPro"/>
</dbReference>
<comment type="caution">
    <text evidence="3">The sequence shown here is derived from an EMBL/GenBank/DDBJ whole genome shotgun (WGS) entry which is preliminary data.</text>
</comment>